<dbReference type="STRING" id="1123285.SAMN05660235_01871"/>
<name>A0A1G7LQV0_9FIRM</name>
<dbReference type="Pfam" id="PF00126">
    <property type="entry name" value="HTH_1"/>
    <property type="match status" value="1"/>
</dbReference>
<evidence type="ECO:0000256" key="3">
    <source>
        <dbReference type="ARBA" id="ARBA00023125"/>
    </source>
</evidence>
<keyword evidence="4" id="KW-0804">Transcription</keyword>
<evidence type="ECO:0000256" key="2">
    <source>
        <dbReference type="ARBA" id="ARBA00023015"/>
    </source>
</evidence>
<gene>
    <name evidence="6" type="ORF">SAMN05660235_01871</name>
</gene>
<dbReference type="InterPro" id="IPR005119">
    <property type="entry name" value="LysR_subst-bd"/>
</dbReference>
<dbReference type="Gene3D" id="3.40.190.290">
    <property type="match status" value="1"/>
</dbReference>
<comment type="similarity">
    <text evidence="1">Belongs to the LysR transcriptional regulatory family.</text>
</comment>
<dbReference type="PANTHER" id="PTHR30419:SF8">
    <property type="entry name" value="NITROGEN ASSIMILATION TRANSCRIPTIONAL ACTIVATOR-RELATED"/>
    <property type="match status" value="1"/>
</dbReference>
<feature type="domain" description="HTH lysR-type" evidence="5">
    <location>
        <begin position="1"/>
        <end position="58"/>
    </location>
</feature>
<dbReference type="OrthoDB" id="1624015at2"/>
<dbReference type="AlphaFoldDB" id="A0A1G7LQV0"/>
<dbReference type="InterPro" id="IPR050950">
    <property type="entry name" value="HTH-type_LysR_regulators"/>
</dbReference>
<dbReference type="PANTHER" id="PTHR30419">
    <property type="entry name" value="HTH-TYPE TRANSCRIPTIONAL REGULATOR YBHD"/>
    <property type="match status" value="1"/>
</dbReference>
<keyword evidence="7" id="KW-1185">Reference proteome</keyword>
<dbReference type="SUPFAM" id="SSF53850">
    <property type="entry name" value="Periplasmic binding protein-like II"/>
    <property type="match status" value="1"/>
</dbReference>
<dbReference type="CDD" id="cd08438">
    <property type="entry name" value="PBP2_CidR"/>
    <property type="match status" value="1"/>
</dbReference>
<proteinExistence type="inferred from homology"/>
<accession>A0A1G7LQV0</accession>
<dbReference type="EMBL" id="FNBU01000013">
    <property type="protein sequence ID" value="SDF51887.1"/>
    <property type="molecule type" value="Genomic_DNA"/>
</dbReference>
<evidence type="ECO:0000313" key="6">
    <source>
        <dbReference type="EMBL" id="SDF51887.1"/>
    </source>
</evidence>
<dbReference type="FunFam" id="1.10.10.10:FF:000001">
    <property type="entry name" value="LysR family transcriptional regulator"/>
    <property type="match status" value="1"/>
</dbReference>
<dbReference type="Pfam" id="PF03466">
    <property type="entry name" value="LysR_substrate"/>
    <property type="match status" value="1"/>
</dbReference>
<evidence type="ECO:0000259" key="5">
    <source>
        <dbReference type="PROSITE" id="PS50931"/>
    </source>
</evidence>
<keyword evidence="2" id="KW-0805">Transcription regulation</keyword>
<dbReference type="InterPro" id="IPR036390">
    <property type="entry name" value="WH_DNA-bd_sf"/>
</dbReference>
<evidence type="ECO:0000256" key="1">
    <source>
        <dbReference type="ARBA" id="ARBA00009437"/>
    </source>
</evidence>
<protein>
    <submittedName>
        <fullName evidence="6">DNA-binding transcriptional regulator, LysR family</fullName>
    </submittedName>
</protein>
<evidence type="ECO:0000313" key="7">
    <source>
        <dbReference type="Proteomes" id="UP000243333"/>
    </source>
</evidence>
<dbReference type="PRINTS" id="PR00039">
    <property type="entry name" value="HTHLYSR"/>
</dbReference>
<dbReference type="PROSITE" id="PS50931">
    <property type="entry name" value="HTH_LYSR"/>
    <property type="match status" value="1"/>
</dbReference>
<dbReference type="Proteomes" id="UP000243333">
    <property type="component" value="Unassembled WGS sequence"/>
</dbReference>
<dbReference type="InterPro" id="IPR000847">
    <property type="entry name" value="LysR_HTH_N"/>
</dbReference>
<dbReference type="InterPro" id="IPR036388">
    <property type="entry name" value="WH-like_DNA-bd_sf"/>
</dbReference>
<keyword evidence="3 6" id="KW-0238">DNA-binding</keyword>
<evidence type="ECO:0000256" key="4">
    <source>
        <dbReference type="ARBA" id="ARBA00023163"/>
    </source>
</evidence>
<sequence length="299" mass="33764">MDIRHLEYFVEVARHKSFSKAAQAAYVSQSTISKMIKDLETELGVVLFNRNSKYVELTDAGEILFSQAQHVVSLFQNITAEFESMVKLEKGKVSIGLPPITGATAFAELLGEFRRTYPNIDIVLFEYGSKKVELAIQDGSLDIGVICSPSNNENYEVIEFTQDPLRVIMHPNHPLSQYPEVDFALLADEAFVLYREDFSLHDAIIDRCRLAGFQPNVIFETSQRELMTQIVAANLGIALLPSKICEQLDPKTIVAVPLADPQLFLQMSIIWNKRRYLSHAARLWLTFVRNHLAKSGDLT</sequence>
<dbReference type="SUPFAM" id="SSF46785">
    <property type="entry name" value="Winged helix' DNA-binding domain"/>
    <property type="match status" value="1"/>
</dbReference>
<dbReference type="GO" id="GO:0003677">
    <property type="term" value="F:DNA binding"/>
    <property type="evidence" value="ECO:0007669"/>
    <property type="project" value="UniProtKB-KW"/>
</dbReference>
<dbReference type="GO" id="GO:0005829">
    <property type="term" value="C:cytosol"/>
    <property type="evidence" value="ECO:0007669"/>
    <property type="project" value="TreeGrafter"/>
</dbReference>
<dbReference type="Gene3D" id="1.10.10.10">
    <property type="entry name" value="Winged helix-like DNA-binding domain superfamily/Winged helix DNA-binding domain"/>
    <property type="match status" value="1"/>
</dbReference>
<organism evidence="6 7">
    <name type="scientific">Sporolituus thermophilus DSM 23256</name>
    <dbReference type="NCBI Taxonomy" id="1123285"/>
    <lineage>
        <taxon>Bacteria</taxon>
        <taxon>Bacillati</taxon>
        <taxon>Bacillota</taxon>
        <taxon>Negativicutes</taxon>
        <taxon>Selenomonadales</taxon>
        <taxon>Sporomusaceae</taxon>
        <taxon>Sporolituus</taxon>
    </lineage>
</organism>
<dbReference type="RefSeq" id="WP_093690216.1">
    <property type="nucleotide sequence ID" value="NZ_FNBU01000013.1"/>
</dbReference>
<dbReference type="GO" id="GO:0003700">
    <property type="term" value="F:DNA-binding transcription factor activity"/>
    <property type="evidence" value="ECO:0007669"/>
    <property type="project" value="InterPro"/>
</dbReference>
<reference evidence="7" key="1">
    <citation type="submission" date="2016-10" db="EMBL/GenBank/DDBJ databases">
        <authorList>
            <person name="Varghese N."/>
            <person name="Submissions S."/>
        </authorList>
    </citation>
    <scope>NUCLEOTIDE SEQUENCE [LARGE SCALE GENOMIC DNA]</scope>
    <source>
        <strain evidence="7">DSM 23256</strain>
    </source>
</reference>